<sequence>MKLTGISYGNDIKLTGIYYDDVVAYVEVRSTNDNRSQAICKELESLGARVSKKFTDDVTHVIYKEGGKRTRNKAQKRGVPLVSVLWIESCKHNQSHVSERLYPALLQENKGTPVLLTRLKKAKSMQPRNFEDDLASSAERCLKKRRKEELDKLKSNENTPKFSPRLILALDTQHLSPEMGFVRTPVRLTIPDTPPSMRQKMERLKQGKINAQGSYHITGMNMHHAVDMVHDVSPTTSENSVSKIESEGQASVLSPNICTTECDEDPVPAEVREKFETIKNLGHKDSRGKSHGRNNSPLQHLSACQSVSESTKRKSLCSNCNGNASIPSLINKSLNQCTEGMNTNDIDKCSHAEDVEIYRSKENVKDGQKYKEDNQKITSQPIVTENRKTFKKKLLSVKDTMNPPAILIEPTKCSQYPSPALTHNAVKGRRGRARRNSNTSVDTDGIIGYKRSQGRGNSGDRKRNLKILHGGDDNDSSRDQSNKKHRQNSNLKKSEAGGSKEDNSSRSKCDEIISVQKETEIMQSNIEHNATLLNHNSFLNSTPETTMGLTLSTRETTLGLSMSTAFTDTTMPSMFMPPRPSIDEFNLKRNKFRGIKQSINDKTTKKENLLGSDTCHNSDCRKCENECLCERRNSQIKTQDDSLSSIKRPTLVMTSLHSYEQDVVIAVVKKLGGFSITEKVCETTTHVVSGEPRRTLNILHGLARGCWIISNDWVLHSLEAGRWLKEDAFECYNDFPMCRIARKTREQGLPIQARELFAELGHIFISNKTVPPRKHLIPLIKVCGGEVTNNLSKARLYLGSNFHPDIMSLKPLWVLDCVTEGTLLPMDRYTSDKPKRENSPVY</sequence>
<feature type="region of interest" description="Disordered" evidence="1">
    <location>
        <begin position="410"/>
        <end position="509"/>
    </location>
</feature>
<dbReference type="Gene3D" id="3.40.50.10190">
    <property type="entry name" value="BRCT domain"/>
    <property type="match status" value="3"/>
</dbReference>
<dbReference type="InterPro" id="IPR022047">
    <property type="entry name" value="Microcephalin-like"/>
</dbReference>
<dbReference type="Proteomes" id="UP001634394">
    <property type="component" value="Unassembled WGS sequence"/>
</dbReference>
<gene>
    <name evidence="3" type="ORF">ACJMK2_040717</name>
</gene>
<evidence type="ECO:0000313" key="4">
    <source>
        <dbReference type="Proteomes" id="UP001634394"/>
    </source>
</evidence>
<evidence type="ECO:0000256" key="1">
    <source>
        <dbReference type="SAM" id="MobiDB-lite"/>
    </source>
</evidence>
<protein>
    <recommendedName>
        <fullName evidence="2">BRCT domain-containing protein</fullName>
    </recommendedName>
</protein>
<dbReference type="Pfam" id="PF12738">
    <property type="entry name" value="PTCB-BRCT"/>
    <property type="match status" value="1"/>
</dbReference>
<feature type="domain" description="BRCT" evidence="2">
    <location>
        <begin position="19"/>
        <end position="104"/>
    </location>
</feature>
<name>A0ABD3W2H9_SINWO</name>
<dbReference type="InterPro" id="IPR001357">
    <property type="entry name" value="BRCT_dom"/>
</dbReference>
<dbReference type="InterPro" id="IPR036420">
    <property type="entry name" value="BRCT_dom_sf"/>
</dbReference>
<dbReference type="PANTHER" id="PTHR14625">
    <property type="entry name" value="MICROCEPHALIN"/>
    <property type="match status" value="1"/>
</dbReference>
<keyword evidence="4" id="KW-1185">Reference proteome</keyword>
<evidence type="ECO:0000259" key="2">
    <source>
        <dbReference type="PROSITE" id="PS50172"/>
    </source>
</evidence>
<dbReference type="SUPFAM" id="SSF52113">
    <property type="entry name" value="BRCT domain"/>
    <property type="match status" value="3"/>
</dbReference>
<feature type="compositionally biased region" description="Basic residues" evidence="1">
    <location>
        <begin position="426"/>
        <end position="435"/>
    </location>
</feature>
<feature type="domain" description="BRCT" evidence="2">
    <location>
        <begin position="660"/>
        <end position="731"/>
    </location>
</feature>
<feature type="compositionally biased region" description="Basic and acidic residues" evidence="1">
    <location>
        <begin position="492"/>
        <end position="509"/>
    </location>
</feature>
<dbReference type="EMBL" id="JBJQND010000008">
    <property type="protein sequence ID" value="KAL3867871.1"/>
    <property type="molecule type" value="Genomic_DNA"/>
</dbReference>
<reference evidence="3 4" key="1">
    <citation type="submission" date="2024-11" db="EMBL/GenBank/DDBJ databases">
        <title>Chromosome-level genome assembly of the freshwater bivalve Anodonta woodiana.</title>
        <authorList>
            <person name="Chen X."/>
        </authorList>
    </citation>
    <scope>NUCLEOTIDE SEQUENCE [LARGE SCALE GENOMIC DNA]</scope>
    <source>
        <strain evidence="3">MN2024</strain>
        <tissue evidence="3">Gills</tissue>
    </source>
</reference>
<organism evidence="3 4">
    <name type="scientific">Sinanodonta woodiana</name>
    <name type="common">Chinese pond mussel</name>
    <name type="synonym">Anodonta woodiana</name>
    <dbReference type="NCBI Taxonomy" id="1069815"/>
    <lineage>
        <taxon>Eukaryota</taxon>
        <taxon>Metazoa</taxon>
        <taxon>Spiralia</taxon>
        <taxon>Lophotrochozoa</taxon>
        <taxon>Mollusca</taxon>
        <taxon>Bivalvia</taxon>
        <taxon>Autobranchia</taxon>
        <taxon>Heteroconchia</taxon>
        <taxon>Palaeoheterodonta</taxon>
        <taxon>Unionida</taxon>
        <taxon>Unionoidea</taxon>
        <taxon>Unionidae</taxon>
        <taxon>Unioninae</taxon>
        <taxon>Sinanodonta</taxon>
    </lineage>
</organism>
<dbReference type="CDD" id="cd17751">
    <property type="entry name" value="BRCT_microcephalin_rpt3"/>
    <property type="match status" value="1"/>
</dbReference>
<feature type="domain" description="BRCT" evidence="2">
    <location>
        <begin position="752"/>
        <end position="831"/>
    </location>
</feature>
<dbReference type="Pfam" id="PF16589">
    <property type="entry name" value="BRCT_2"/>
    <property type="match status" value="1"/>
</dbReference>
<dbReference type="CDD" id="cd17716">
    <property type="entry name" value="BRCT_microcephalin_rpt1"/>
    <property type="match status" value="1"/>
</dbReference>
<accession>A0ABD3W2H9</accession>
<feature type="compositionally biased region" description="Basic and acidic residues" evidence="1">
    <location>
        <begin position="469"/>
        <end position="482"/>
    </location>
</feature>
<dbReference type="CDD" id="cd17736">
    <property type="entry name" value="BRCT_microcephalin_rpt2"/>
    <property type="match status" value="1"/>
</dbReference>
<dbReference type="PANTHER" id="PTHR14625:SF3">
    <property type="entry name" value="MICROCEPHALIN"/>
    <property type="match status" value="1"/>
</dbReference>
<proteinExistence type="predicted"/>
<dbReference type="Pfam" id="PF00533">
    <property type="entry name" value="BRCT"/>
    <property type="match status" value="1"/>
</dbReference>
<dbReference type="PROSITE" id="PS50172">
    <property type="entry name" value="BRCT"/>
    <property type="match status" value="3"/>
</dbReference>
<evidence type="ECO:0000313" key="3">
    <source>
        <dbReference type="EMBL" id="KAL3867871.1"/>
    </source>
</evidence>
<comment type="caution">
    <text evidence="3">The sequence shown here is derived from an EMBL/GenBank/DDBJ whole genome shotgun (WGS) entry which is preliminary data.</text>
</comment>
<dbReference type="SMART" id="SM00292">
    <property type="entry name" value="BRCT"/>
    <property type="match status" value="3"/>
</dbReference>
<dbReference type="AlphaFoldDB" id="A0ABD3W2H9"/>